<feature type="compositionally biased region" description="Low complexity" evidence="1">
    <location>
        <begin position="1"/>
        <end position="14"/>
    </location>
</feature>
<organism evidence="2 3">
    <name type="scientific">Corchorus olitorius</name>
    <dbReference type="NCBI Taxonomy" id="93759"/>
    <lineage>
        <taxon>Eukaryota</taxon>
        <taxon>Viridiplantae</taxon>
        <taxon>Streptophyta</taxon>
        <taxon>Embryophyta</taxon>
        <taxon>Tracheophyta</taxon>
        <taxon>Spermatophyta</taxon>
        <taxon>Magnoliopsida</taxon>
        <taxon>eudicotyledons</taxon>
        <taxon>Gunneridae</taxon>
        <taxon>Pentapetalae</taxon>
        <taxon>rosids</taxon>
        <taxon>malvids</taxon>
        <taxon>Malvales</taxon>
        <taxon>Malvaceae</taxon>
        <taxon>Grewioideae</taxon>
        <taxon>Apeibeae</taxon>
        <taxon>Corchorus</taxon>
    </lineage>
</organism>
<dbReference type="AlphaFoldDB" id="A0A1R3IKB5"/>
<evidence type="ECO:0000256" key="1">
    <source>
        <dbReference type="SAM" id="MobiDB-lite"/>
    </source>
</evidence>
<dbReference type="Proteomes" id="UP000187203">
    <property type="component" value="Unassembled WGS sequence"/>
</dbReference>
<protein>
    <submittedName>
        <fullName evidence="2">Uncharacterized protein</fullName>
    </submittedName>
</protein>
<evidence type="ECO:0000313" key="2">
    <source>
        <dbReference type="EMBL" id="OMO82961.1"/>
    </source>
</evidence>
<feature type="region of interest" description="Disordered" evidence="1">
    <location>
        <begin position="1"/>
        <end position="24"/>
    </location>
</feature>
<name>A0A1R3IKB5_9ROSI</name>
<proteinExistence type="predicted"/>
<keyword evidence="3" id="KW-1185">Reference proteome</keyword>
<comment type="caution">
    <text evidence="2">The sequence shown here is derived from an EMBL/GenBank/DDBJ whole genome shotgun (WGS) entry which is preliminary data.</text>
</comment>
<dbReference type="EMBL" id="AWUE01018052">
    <property type="protein sequence ID" value="OMO82961.1"/>
    <property type="molecule type" value="Genomic_DNA"/>
</dbReference>
<accession>A0A1R3IKB5</accession>
<gene>
    <name evidence="2" type="ORF">COLO4_22757</name>
</gene>
<reference evidence="3" key="1">
    <citation type="submission" date="2013-09" db="EMBL/GenBank/DDBJ databases">
        <title>Corchorus olitorius genome sequencing.</title>
        <authorList>
            <person name="Alam M."/>
            <person name="Haque M.S."/>
            <person name="Islam M.S."/>
            <person name="Emdad E.M."/>
            <person name="Islam M.M."/>
            <person name="Ahmed B."/>
            <person name="Halim A."/>
            <person name="Hossen Q.M.M."/>
            <person name="Hossain M.Z."/>
            <person name="Ahmed R."/>
            <person name="Khan M.M."/>
            <person name="Islam R."/>
            <person name="Rashid M.M."/>
            <person name="Khan S.A."/>
            <person name="Rahman M.S."/>
            <person name="Alam M."/>
            <person name="Yahiya A.S."/>
            <person name="Khan M.S."/>
            <person name="Azam M.S."/>
            <person name="Haque T."/>
            <person name="Lashkar M.Z.H."/>
            <person name="Akhand A.I."/>
            <person name="Morshed G."/>
            <person name="Roy S."/>
            <person name="Uddin K.S."/>
            <person name="Rabeya T."/>
            <person name="Hossain A.S."/>
            <person name="Chowdhury A."/>
            <person name="Snigdha A.R."/>
            <person name="Mortoza M.S."/>
            <person name="Matin S.A."/>
            <person name="Hoque S.M.E."/>
            <person name="Islam M.K."/>
            <person name="Roy D.K."/>
            <person name="Haider R."/>
            <person name="Moosa M.M."/>
            <person name="Elias S.M."/>
            <person name="Hasan A.M."/>
            <person name="Jahan S."/>
            <person name="Shafiuddin M."/>
            <person name="Mahmood N."/>
            <person name="Shommy N.S."/>
        </authorList>
    </citation>
    <scope>NUCLEOTIDE SEQUENCE [LARGE SCALE GENOMIC DNA]</scope>
    <source>
        <strain evidence="3">cv. O-4</strain>
    </source>
</reference>
<evidence type="ECO:0000313" key="3">
    <source>
        <dbReference type="Proteomes" id="UP000187203"/>
    </source>
</evidence>
<sequence>MERSRVSSVSSVRESSVDDDESWCYGSGKVPDSLGSQVVQIPPMLLKIRMEEECAGKGSS</sequence>